<evidence type="ECO:0000313" key="2">
    <source>
        <dbReference type="EMBL" id="KAK5774702.1"/>
    </source>
</evidence>
<evidence type="ECO:0000256" key="1">
    <source>
        <dbReference type="SAM" id="SignalP"/>
    </source>
</evidence>
<comment type="caution">
    <text evidence="2">The sequence shown here is derived from an EMBL/GenBank/DDBJ whole genome shotgun (WGS) entry which is preliminary data.</text>
</comment>
<protein>
    <submittedName>
        <fullName evidence="2">Uncharacterized protein</fullName>
    </submittedName>
</protein>
<accession>A0ABR0ML22</accession>
<organism evidence="2 3">
    <name type="scientific">Gossypium arboreum</name>
    <name type="common">Tree cotton</name>
    <name type="synonym">Gossypium nanking</name>
    <dbReference type="NCBI Taxonomy" id="29729"/>
    <lineage>
        <taxon>Eukaryota</taxon>
        <taxon>Viridiplantae</taxon>
        <taxon>Streptophyta</taxon>
        <taxon>Embryophyta</taxon>
        <taxon>Tracheophyta</taxon>
        <taxon>Spermatophyta</taxon>
        <taxon>Magnoliopsida</taxon>
        <taxon>eudicotyledons</taxon>
        <taxon>Gunneridae</taxon>
        <taxon>Pentapetalae</taxon>
        <taxon>rosids</taxon>
        <taxon>malvids</taxon>
        <taxon>Malvales</taxon>
        <taxon>Malvaceae</taxon>
        <taxon>Malvoideae</taxon>
        <taxon>Gossypium</taxon>
    </lineage>
</organism>
<feature type="signal peptide" evidence="1">
    <location>
        <begin position="1"/>
        <end position="17"/>
    </location>
</feature>
<feature type="chain" id="PRO_5045437365" evidence="1">
    <location>
        <begin position="18"/>
        <end position="124"/>
    </location>
</feature>
<dbReference type="EMBL" id="JARKNE010000012">
    <property type="protein sequence ID" value="KAK5774702.1"/>
    <property type="molecule type" value="Genomic_DNA"/>
</dbReference>
<keyword evidence="3" id="KW-1185">Reference proteome</keyword>
<name>A0ABR0ML22_GOSAR</name>
<reference evidence="2 3" key="1">
    <citation type="submission" date="2023-03" db="EMBL/GenBank/DDBJ databases">
        <title>WGS of Gossypium arboreum.</title>
        <authorList>
            <person name="Yu D."/>
        </authorList>
    </citation>
    <scope>NUCLEOTIDE SEQUENCE [LARGE SCALE GENOMIC DNA]</scope>
    <source>
        <tissue evidence="2">Leaf</tissue>
    </source>
</reference>
<dbReference type="Proteomes" id="UP001358586">
    <property type="component" value="Chromosome 12"/>
</dbReference>
<sequence length="124" mass="13639">MIFDIILLMVLDRHVSGSATDLETHSAYLGDRLVPGKECSIESFGPLNNAERLSGTMTGISSSANCAVTFARSLTYVSYRTGNQKYCPRLSVMVASGFAPIIATTYDMWDRTTTKNILRKMSET</sequence>
<gene>
    <name evidence="2" type="ORF">PVK06_042558</name>
</gene>
<evidence type="ECO:0000313" key="3">
    <source>
        <dbReference type="Proteomes" id="UP001358586"/>
    </source>
</evidence>
<proteinExistence type="predicted"/>
<keyword evidence="1" id="KW-0732">Signal</keyword>